<sequence length="147" mass="17029">AGADDDLLQYVATTFPALAHLELHRYRADRDEEVDHIHIARLLTAAPSLRTVRLKLDFRGDHGPYGGMYAVRKAWWGRLKELLGWDIVEVLKYCPLLDCVEILYHGDPTATWVEFHPPRCAEPCFVLSYDKDHRYVTRTFRVPPHGF</sequence>
<keyword evidence="2" id="KW-1185">Reference proteome</keyword>
<reference evidence="1 2" key="1">
    <citation type="journal article" date="2019" name="Nat. Ecol. Evol.">
        <title>Megaphylogeny resolves global patterns of mushroom evolution.</title>
        <authorList>
            <person name="Varga T."/>
            <person name="Krizsan K."/>
            <person name="Foldi C."/>
            <person name="Dima B."/>
            <person name="Sanchez-Garcia M."/>
            <person name="Sanchez-Ramirez S."/>
            <person name="Szollosi G.J."/>
            <person name="Szarkandi J.G."/>
            <person name="Papp V."/>
            <person name="Albert L."/>
            <person name="Andreopoulos W."/>
            <person name="Angelini C."/>
            <person name="Antonin V."/>
            <person name="Barry K.W."/>
            <person name="Bougher N.L."/>
            <person name="Buchanan P."/>
            <person name="Buyck B."/>
            <person name="Bense V."/>
            <person name="Catcheside P."/>
            <person name="Chovatia M."/>
            <person name="Cooper J."/>
            <person name="Damon W."/>
            <person name="Desjardin D."/>
            <person name="Finy P."/>
            <person name="Geml J."/>
            <person name="Haridas S."/>
            <person name="Hughes K."/>
            <person name="Justo A."/>
            <person name="Karasinski D."/>
            <person name="Kautmanova I."/>
            <person name="Kiss B."/>
            <person name="Kocsube S."/>
            <person name="Kotiranta H."/>
            <person name="LaButti K.M."/>
            <person name="Lechner B.E."/>
            <person name="Liimatainen K."/>
            <person name="Lipzen A."/>
            <person name="Lukacs Z."/>
            <person name="Mihaltcheva S."/>
            <person name="Morgado L.N."/>
            <person name="Niskanen T."/>
            <person name="Noordeloos M.E."/>
            <person name="Ohm R.A."/>
            <person name="Ortiz-Santana B."/>
            <person name="Ovrebo C."/>
            <person name="Racz N."/>
            <person name="Riley R."/>
            <person name="Savchenko A."/>
            <person name="Shiryaev A."/>
            <person name="Soop K."/>
            <person name="Spirin V."/>
            <person name="Szebenyi C."/>
            <person name="Tomsovsky M."/>
            <person name="Tulloss R.E."/>
            <person name="Uehling J."/>
            <person name="Grigoriev I.V."/>
            <person name="Vagvolgyi C."/>
            <person name="Papp T."/>
            <person name="Martin F.M."/>
            <person name="Miettinen O."/>
            <person name="Hibbett D.S."/>
            <person name="Nagy L.G."/>
        </authorList>
    </citation>
    <scope>NUCLEOTIDE SEQUENCE [LARGE SCALE GENOMIC DNA]</scope>
    <source>
        <strain evidence="1 2">HHB13444</strain>
    </source>
</reference>
<proteinExistence type="predicted"/>
<accession>A0A5C3NSH9</accession>
<gene>
    <name evidence="1" type="ORF">K466DRAFT_504194</name>
</gene>
<organism evidence="1 2">
    <name type="scientific">Polyporus arcularius HHB13444</name>
    <dbReference type="NCBI Taxonomy" id="1314778"/>
    <lineage>
        <taxon>Eukaryota</taxon>
        <taxon>Fungi</taxon>
        <taxon>Dikarya</taxon>
        <taxon>Basidiomycota</taxon>
        <taxon>Agaricomycotina</taxon>
        <taxon>Agaricomycetes</taxon>
        <taxon>Polyporales</taxon>
        <taxon>Polyporaceae</taxon>
        <taxon>Polyporus</taxon>
    </lineage>
</organism>
<evidence type="ECO:0000313" key="1">
    <source>
        <dbReference type="EMBL" id="TFK80275.1"/>
    </source>
</evidence>
<feature type="non-terminal residue" evidence="1">
    <location>
        <position position="1"/>
    </location>
</feature>
<evidence type="ECO:0000313" key="2">
    <source>
        <dbReference type="Proteomes" id="UP000308197"/>
    </source>
</evidence>
<dbReference type="EMBL" id="ML211809">
    <property type="protein sequence ID" value="TFK80275.1"/>
    <property type="molecule type" value="Genomic_DNA"/>
</dbReference>
<dbReference type="InParanoid" id="A0A5C3NSH9"/>
<protein>
    <submittedName>
        <fullName evidence="1">Uncharacterized protein</fullName>
    </submittedName>
</protein>
<dbReference type="AlphaFoldDB" id="A0A5C3NSH9"/>
<name>A0A5C3NSH9_9APHY</name>
<dbReference type="Proteomes" id="UP000308197">
    <property type="component" value="Unassembled WGS sequence"/>
</dbReference>